<sequence length="98" mass="10818">MVHSRGTFHTLGKSDTTGYVALEYSNLGAAVIPIWLGPSILEVPSSQRNPTVKVPLWGTVPIGVSRNCPLLLIINQLHLWTRSLHLLIPKLDPLDMLK</sequence>
<name>A0ABU6XUE8_9FABA</name>
<organism evidence="1 2">
    <name type="scientific">Stylosanthes scabra</name>
    <dbReference type="NCBI Taxonomy" id="79078"/>
    <lineage>
        <taxon>Eukaryota</taxon>
        <taxon>Viridiplantae</taxon>
        <taxon>Streptophyta</taxon>
        <taxon>Embryophyta</taxon>
        <taxon>Tracheophyta</taxon>
        <taxon>Spermatophyta</taxon>
        <taxon>Magnoliopsida</taxon>
        <taxon>eudicotyledons</taxon>
        <taxon>Gunneridae</taxon>
        <taxon>Pentapetalae</taxon>
        <taxon>rosids</taxon>
        <taxon>fabids</taxon>
        <taxon>Fabales</taxon>
        <taxon>Fabaceae</taxon>
        <taxon>Papilionoideae</taxon>
        <taxon>50 kb inversion clade</taxon>
        <taxon>dalbergioids sensu lato</taxon>
        <taxon>Dalbergieae</taxon>
        <taxon>Pterocarpus clade</taxon>
        <taxon>Stylosanthes</taxon>
    </lineage>
</organism>
<evidence type="ECO:0000313" key="1">
    <source>
        <dbReference type="EMBL" id="MED6200208.1"/>
    </source>
</evidence>
<keyword evidence="2" id="KW-1185">Reference proteome</keyword>
<dbReference type="Proteomes" id="UP001341840">
    <property type="component" value="Unassembled WGS sequence"/>
</dbReference>
<dbReference type="EMBL" id="JASCZI010212739">
    <property type="protein sequence ID" value="MED6200208.1"/>
    <property type="molecule type" value="Genomic_DNA"/>
</dbReference>
<reference evidence="1 2" key="1">
    <citation type="journal article" date="2023" name="Plants (Basel)">
        <title>Bridging the Gap: Combining Genomics and Transcriptomics Approaches to Understand Stylosanthes scabra, an Orphan Legume from the Brazilian Caatinga.</title>
        <authorList>
            <person name="Ferreira-Neto J.R.C."/>
            <person name="da Silva M.D."/>
            <person name="Binneck E."/>
            <person name="de Melo N.F."/>
            <person name="da Silva R.H."/>
            <person name="de Melo A.L.T.M."/>
            <person name="Pandolfi V."/>
            <person name="Bustamante F.O."/>
            <person name="Brasileiro-Vidal A.C."/>
            <person name="Benko-Iseppon A.M."/>
        </authorList>
    </citation>
    <scope>NUCLEOTIDE SEQUENCE [LARGE SCALE GENOMIC DNA]</scope>
    <source>
        <tissue evidence="1">Leaves</tissue>
    </source>
</reference>
<accession>A0ABU6XUE8</accession>
<comment type="caution">
    <text evidence="1">The sequence shown here is derived from an EMBL/GenBank/DDBJ whole genome shotgun (WGS) entry which is preliminary data.</text>
</comment>
<gene>
    <name evidence="1" type="ORF">PIB30_082878</name>
</gene>
<protein>
    <submittedName>
        <fullName evidence="1">Uncharacterized protein</fullName>
    </submittedName>
</protein>
<proteinExistence type="predicted"/>
<evidence type="ECO:0000313" key="2">
    <source>
        <dbReference type="Proteomes" id="UP001341840"/>
    </source>
</evidence>